<gene>
    <name evidence="2" type="ORF">DFR44_10521</name>
</gene>
<keyword evidence="1" id="KW-0732">Signal</keyword>
<keyword evidence="3" id="KW-1185">Reference proteome</keyword>
<feature type="signal peptide" evidence="1">
    <location>
        <begin position="1"/>
        <end position="25"/>
    </location>
</feature>
<sequence>MKFNFNLPKASFMGLLMMGSVAAFASTPESVNVLKFKDGQTLFIGDSQSATLYAYSVPEQTNAAAGKAYNIHDLSSKLASFAGVAANALIIRDMAIHPVSKEAYIAFDTNNGKGYTSHVVVVNQAGELRAFDLAAVAHTEAKINDAPTNTTSFWGKTPMRALTITDIDFYKGKVYISGMSNAEFSSALRVLDYPFNGTTPSTSSVEIFHGVHNQNETRAPIQTMTFVNIDNKDYVLAAYTCTPLVLIPVDELKNGAHVKGKTIGEMGYGNTPVDMIKFKSAGFDKKPYEGVILSNRNRSASFINMSDIASSAKKAGITSNLGFSEKAGVESTSLPMTGLLQLDDQDDYHITALRRDDETGNLELISFMKNVYLRLDEFVSEYDQPSYEYKGEQLQMKGVQNMLIQDLDRPQDIKK</sequence>
<protein>
    <submittedName>
        <fullName evidence="2">Uncharacterized protein</fullName>
    </submittedName>
</protein>
<evidence type="ECO:0000256" key="1">
    <source>
        <dbReference type="SAM" id="SignalP"/>
    </source>
</evidence>
<dbReference type="EMBL" id="SNZE01000005">
    <property type="protein sequence ID" value="TDR32138.1"/>
    <property type="molecule type" value="Genomic_DNA"/>
</dbReference>
<comment type="caution">
    <text evidence="2">The sequence shown here is derived from an EMBL/GenBank/DDBJ whole genome shotgun (WGS) entry which is preliminary data.</text>
</comment>
<reference evidence="2 3" key="1">
    <citation type="submission" date="2019-03" db="EMBL/GenBank/DDBJ databases">
        <title>Genomic Encyclopedia of Type Strains, Phase IV (KMG-IV): sequencing the most valuable type-strain genomes for metagenomic binning, comparative biology and taxonomic classification.</title>
        <authorList>
            <person name="Goeker M."/>
        </authorList>
    </citation>
    <scope>NUCLEOTIDE SEQUENCE [LARGE SCALE GENOMIC DNA]</scope>
    <source>
        <strain evidence="2 3">DSM 102852</strain>
    </source>
</reference>
<dbReference type="Proteomes" id="UP000294480">
    <property type="component" value="Unassembled WGS sequence"/>
</dbReference>
<evidence type="ECO:0000313" key="3">
    <source>
        <dbReference type="Proteomes" id="UP000294480"/>
    </source>
</evidence>
<evidence type="ECO:0000313" key="2">
    <source>
        <dbReference type="EMBL" id="TDR32138.1"/>
    </source>
</evidence>
<dbReference type="AlphaFoldDB" id="A0A4R6Y9I3"/>
<organism evidence="2 3">
    <name type="scientific">Hydromonas duriensis</name>
    <dbReference type="NCBI Taxonomy" id="1527608"/>
    <lineage>
        <taxon>Bacteria</taxon>
        <taxon>Pseudomonadati</taxon>
        <taxon>Pseudomonadota</taxon>
        <taxon>Betaproteobacteria</taxon>
        <taxon>Burkholderiales</taxon>
        <taxon>Burkholderiaceae</taxon>
        <taxon>Hydromonas</taxon>
    </lineage>
</organism>
<proteinExistence type="predicted"/>
<dbReference type="RefSeq" id="WP_133619297.1">
    <property type="nucleotide sequence ID" value="NZ_SNZE01000005.1"/>
</dbReference>
<accession>A0A4R6Y9I3</accession>
<feature type="chain" id="PRO_5020493079" evidence="1">
    <location>
        <begin position="26"/>
        <end position="415"/>
    </location>
</feature>
<name>A0A4R6Y9I3_9BURK</name>
<dbReference type="OrthoDB" id="237405at2"/>